<evidence type="ECO:0000256" key="1">
    <source>
        <dbReference type="ARBA" id="ARBA00009375"/>
    </source>
</evidence>
<accession>A0A9E2NX67</accession>
<dbReference type="Proteomes" id="UP000724657">
    <property type="component" value="Unassembled WGS sequence"/>
</dbReference>
<feature type="active site" description="Nucleophile" evidence="4 5">
    <location>
        <position position="52"/>
    </location>
</feature>
<dbReference type="Gene3D" id="3.30.70.660">
    <property type="entry name" value="Pseudouridine synthase I, catalytic domain, C-terminal subdomain"/>
    <property type="match status" value="1"/>
</dbReference>
<reference evidence="9" key="2">
    <citation type="submission" date="2021-04" db="EMBL/GenBank/DDBJ databases">
        <authorList>
            <person name="Gilroy R."/>
        </authorList>
    </citation>
    <scope>NUCLEOTIDE SEQUENCE</scope>
    <source>
        <strain evidence="9">A6-441</strain>
    </source>
</reference>
<dbReference type="FunFam" id="3.30.70.580:FF:000001">
    <property type="entry name" value="tRNA pseudouridine synthase A"/>
    <property type="match status" value="1"/>
</dbReference>
<evidence type="ECO:0000256" key="4">
    <source>
        <dbReference type="HAMAP-Rule" id="MF_00171"/>
    </source>
</evidence>
<evidence type="ECO:0000256" key="2">
    <source>
        <dbReference type="ARBA" id="ARBA00022694"/>
    </source>
</evidence>
<proteinExistence type="inferred from homology"/>
<keyword evidence="2 4" id="KW-0819">tRNA processing</keyword>
<comment type="caution">
    <text evidence="9">The sequence shown here is derived from an EMBL/GenBank/DDBJ whole genome shotgun (WGS) entry which is preliminary data.</text>
</comment>
<evidence type="ECO:0000256" key="6">
    <source>
        <dbReference type="PIRSR" id="PIRSR001430-2"/>
    </source>
</evidence>
<dbReference type="GO" id="GO:0031119">
    <property type="term" value="P:tRNA pseudouridine synthesis"/>
    <property type="evidence" value="ECO:0007669"/>
    <property type="project" value="UniProtKB-UniRule"/>
</dbReference>
<dbReference type="EMBL" id="JAHLFN010000059">
    <property type="protein sequence ID" value="MBU3842574.1"/>
    <property type="molecule type" value="Genomic_DNA"/>
</dbReference>
<dbReference type="PANTHER" id="PTHR11142">
    <property type="entry name" value="PSEUDOURIDYLATE SYNTHASE"/>
    <property type="match status" value="1"/>
</dbReference>
<feature type="domain" description="Pseudouridine synthase I TruA alpha/beta" evidence="8">
    <location>
        <begin position="145"/>
        <end position="243"/>
    </location>
</feature>
<dbReference type="GO" id="GO:0160147">
    <property type="term" value="F:tRNA pseudouridine(38-40) synthase activity"/>
    <property type="evidence" value="ECO:0007669"/>
    <property type="project" value="UniProtKB-EC"/>
</dbReference>
<dbReference type="PANTHER" id="PTHR11142:SF0">
    <property type="entry name" value="TRNA PSEUDOURIDINE SYNTHASE-LIKE 1"/>
    <property type="match status" value="1"/>
</dbReference>
<dbReference type="EC" id="5.4.99.12" evidence="4"/>
<dbReference type="HAMAP" id="MF_00171">
    <property type="entry name" value="TruA"/>
    <property type="match status" value="1"/>
</dbReference>
<dbReference type="InterPro" id="IPR020097">
    <property type="entry name" value="PsdUridine_synth_TruA_a/b_dom"/>
</dbReference>
<dbReference type="GO" id="GO:0003723">
    <property type="term" value="F:RNA binding"/>
    <property type="evidence" value="ECO:0007669"/>
    <property type="project" value="InterPro"/>
</dbReference>
<gene>
    <name evidence="4 9" type="primary">truA</name>
    <name evidence="9" type="ORF">IAA47_06280</name>
</gene>
<comment type="catalytic activity">
    <reaction evidence="4 7">
        <text>uridine(38/39/40) in tRNA = pseudouridine(38/39/40) in tRNA</text>
        <dbReference type="Rhea" id="RHEA:22376"/>
        <dbReference type="Rhea" id="RHEA-COMP:10085"/>
        <dbReference type="Rhea" id="RHEA-COMP:10087"/>
        <dbReference type="ChEBI" id="CHEBI:65314"/>
        <dbReference type="ChEBI" id="CHEBI:65315"/>
        <dbReference type="EC" id="5.4.99.12"/>
    </reaction>
</comment>
<dbReference type="PIRSF" id="PIRSF001430">
    <property type="entry name" value="tRNA_psdUrid_synth"/>
    <property type="match status" value="1"/>
</dbReference>
<evidence type="ECO:0000259" key="8">
    <source>
        <dbReference type="Pfam" id="PF01416"/>
    </source>
</evidence>
<evidence type="ECO:0000313" key="9">
    <source>
        <dbReference type="EMBL" id="MBU3842574.1"/>
    </source>
</evidence>
<evidence type="ECO:0000256" key="5">
    <source>
        <dbReference type="PIRSR" id="PIRSR001430-1"/>
    </source>
</evidence>
<dbReference type="CDD" id="cd02570">
    <property type="entry name" value="PseudoU_synth_EcTruA"/>
    <property type="match status" value="1"/>
</dbReference>
<name>A0A9E2NX67_9FUSO</name>
<dbReference type="AlphaFoldDB" id="A0A9E2NX67"/>
<dbReference type="InterPro" id="IPR001406">
    <property type="entry name" value="PsdUridine_synth_TruA"/>
</dbReference>
<comment type="similarity">
    <text evidence="1 4 7">Belongs to the tRNA pseudouridine synthase TruA family.</text>
</comment>
<comment type="subunit">
    <text evidence="4">Homodimer.</text>
</comment>
<feature type="binding site" evidence="4 6">
    <location>
        <position position="110"/>
    </location>
    <ligand>
        <name>substrate</name>
    </ligand>
</feature>
<reference evidence="9" key="1">
    <citation type="journal article" date="2021" name="PeerJ">
        <title>Extensive microbial diversity within the chicken gut microbiome revealed by metagenomics and culture.</title>
        <authorList>
            <person name="Gilroy R."/>
            <person name="Ravi A."/>
            <person name="Getino M."/>
            <person name="Pursley I."/>
            <person name="Horton D.L."/>
            <person name="Alikhan N.F."/>
            <person name="Baker D."/>
            <person name="Gharbi K."/>
            <person name="Hall N."/>
            <person name="Watson M."/>
            <person name="Adriaenssens E.M."/>
            <person name="Foster-Nyarko E."/>
            <person name="Jarju S."/>
            <person name="Secka A."/>
            <person name="Antonio M."/>
            <person name="Oren A."/>
            <person name="Chaudhuri R.R."/>
            <person name="La Ragione R."/>
            <person name="Hildebrand F."/>
            <person name="Pallen M.J."/>
        </authorList>
    </citation>
    <scope>NUCLEOTIDE SEQUENCE</scope>
    <source>
        <strain evidence="9">A6-441</strain>
    </source>
</reference>
<evidence type="ECO:0000256" key="7">
    <source>
        <dbReference type="RuleBase" id="RU003792"/>
    </source>
</evidence>
<dbReference type="NCBIfam" id="TIGR00071">
    <property type="entry name" value="hisT_truA"/>
    <property type="match status" value="1"/>
</dbReference>
<organism evidence="9 10">
    <name type="scientific">Candidatus Fusobacterium pullicola</name>
    <dbReference type="NCBI Taxonomy" id="2838601"/>
    <lineage>
        <taxon>Bacteria</taxon>
        <taxon>Fusobacteriati</taxon>
        <taxon>Fusobacteriota</taxon>
        <taxon>Fusobacteriia</taxon>
        <taxon>Fusobacteriales</taxon>
        <taxon>Fusobacteriaceae</taxon>
        <taxon>Fusobacterium</taxon>
    </lineage>
</organism>
<feature type="domain" description="Pseudouridine synthase I TruA alpha/beta" evidence="8">
    <location>
        <begin position="7"/>
        <end position="104"/>
    </location>
</feature>
<comment type="function">
    <text evidence="4">Formation of pseudouridine at positions 38, 39 and 40 in the anticodon stem and loop of transfer RNAs.</text>
</comment>
<dbReference type="Gene3D" id="3.30.70.580">
    <property type="entry name" value="Pseudouridine synthase I, catalytic domain, N-terminal subdomain"/>
    <property type="match status" value="1"/>
</dbReference>
<evidence type="ECO:0000256" key="3">
    <source>
        <dbReference type="ARBA" id="ARBA00023235"/>
    </source>
</evidence>
<dbReference type="SUPFAM" id="SSF55120">
    <property type="entry name" value="Pseudouridine synthase"/>
    <property type="match status" value="1"/>
</dbReference>
<dbReference type="InterPro" id="IPR020095">
    <property type="entry name" value="PsdUridine_synth_TruA_C"/>
</dbReference>
<dbReference type="Pfam" id="PF01416">
    <property type="entry name" value="PseudoU_synth_1"/>
    <property type="match status" value="2"/>
</dbReference>
<comment type="caution">
    <text evidence="4">Lacks conserved residue(s) required for the propagation of feature annotation.</text>
</comment>
<sequence>MRNIKIVYRYDGSMFYGFQRQPEKRTVQGEIEKLLDVVLKDKIDMISSGRTDRGVHALIQVSNFHTNSTIPLDKLKYVLTRGLPLDIELLEIEEVEESFNSRFDAKSRGYSYIISWERDPFKSRYETYVNKEIDEERFQKILSVLVGIHDFNNFRMSDCGSKTSVREIYSIEVKKISEFRIQIEIMGSSFLKSQIRIIIGTALNIYFGNLPEDYMESMLKNPDKKHLKKVAEPNGLYLSQVNY</sequence>
<dbReference type="InterPro" id="IPR020103">
    <property type="entry name" value="PsdUridine_synth_cat_dom_sf"/>
</dbReference>
<dbReference type="InterPro" id="IPR020094">
    <property type="entry name" value="TruA/RsuA/RluB/E/F_N"/>
</dbReference>
<protein>
    <recommendedName>
        <fullName evidence="4">tRNA pseudouridine synthase A</fullName>
        <ecNumber evidence="4">5.4.99.12</ecNumber>
    </recommendedName>
    <alternativeName>
        <fullName evidence="4">tRNA pseudouridine(38-40) synthase</fullName>
    </alternativeName>
    <alternativeName>
        <fullName evidence="4">tRNA pseudouridylate synthase I</fullName>
    </alternativeName>
    <alternativeName>
        <fullName evidence="4">tRNA-uridine isomerase I</fullName>
    </alternativeName>
</protein>
<keyword evidence="3 4" id="KW-0413">Isomerase</keyword>
<evidence type="ECO:0000313" key="10">
    <source>
        <dbReference type="Proteomes" id="UP000724657"/>
    </source>
</evidence>